<feature type="transmembrane region" description="Helical" evidence="1">
    <location>
        <begin position="95"/>
        <end position="126"/>
    </location>
</feature>
<organism evidence="3 4">
    <name type="scientific">Fusarium oxysporum f. sp. lycopersici (strain 4287 / CBS 123668 / FGSC 9935 / NRRL 34936)</name>
    <name type="common">Fusarium vascular wilt of tomato</name>
    <dbReference type="NCBI Taxonomy" id="426428"/>
    <lineage>
        <taxon>Eukaryota</taxon>
        <taxon>Fungi</taxon>
        <taxon>Dikarya</taxon>
        <taxon>Ascomycota</taxon>
        <taxon>Pezizomycotina</taxon>
        <taxon>Sordariomycetes</taxon>
        <taxon>Hypocreomycetidae</taxon>
        <taxon>Hypocreales</taxon>
        <taxon>Nectriaceae</taxon>
        <taxon>Fusarium</taxon>
        <taxon>Fusarium oxysporum species complex</taxon>
    </lineage>
</organism>
<evidence type="ECO:0000313" key="3">
    <source>
        <dbReference type="EMBL" id="KNB10350.1"/>
    </source>
</evidence>
<keyword evidence="1" id="KW-0472">Membrane</keyword>
<dbReference type="AlphaFoldDB" id="A0A0J9VHH7"/>
<dbReference type="RefSeq" id="XP_018248395.1">
    <property type="nucleotide sequence ID" value="XM_018390019.1"/>
</dbReference>
<keyword evidence="2" id="KW-0732">Signal</keyword>
<gene>
    <name evidence="3" type="ORF">FOXG_10589</name>
</gene>
<protein>
    <submittedName>
        <fullName evidence="3">Uncharacterized protein</fullName>
    </submittedName>
</protein>
<dbReference type="VEuPathDB" id="FungiDB:FOXG_10589"/>
<feature type="transmembrane region" description="Helical" evidence="1">
    <location>
        <begin position="65"/>
        <end position="83"/>
    </location>
</feature>
<sequence>MTSLIKFTALLFIFVEIVGTAPPEHIFQKPEDFQRTDDDVENAHRHNANIRAWYDVHRRNRRWDIYLGLWLAKLAVALHTMVVTNGHFPGSLAGWSAYVVVYFFLAEVLMIVESFWGISCVVFGWYNLPAMWFNLLTPSHFEVRCLV</sequence>
<dbReference type="Proteomes" id="UP000009097">
    <property type="component" value="Unassembled WGS sequence"/>
</dbReference>
<reference evidence="3" key="2">
    <citation type="journal article" date="2010" name="Nature">
        <title>Comparative genomics reveals mobile pathogenicity chromosomes in Fusarium.</title>
        <authorList>
            <person name="Ma L.J."/>
            <person name="van der Does H.C."/>
            <person name="Borkovich K.A."/>
            <person name="Coleman J.J."/>
            <person name="Daboussi M.J."/>
            <person name="Di Pietro A."/>
            <person name="Dufresne M."/>
            <person name="Freitag M."/>
            <person name="Grabherr M."/>
            <person name="Henrissat B."/>
            <person name="Houterman P.M."/>
            <person name="Kang S."/>
            <person name="Shim W.B."/>
            <person name="Woloshuk C."/>
            <person name="Xie X."/>
            <person name="Xu J.R."/>
            <person name="Antoniw J."/>
            <person name="Baker S.E."/>
            <person name="Bluhm B.H."/>
            <person name="Breakspear A."/>
            <person name="Brown D.W."/>
            <person name="Butchko R.A."/>
            <person name="Chapman S."/>
            <person name="Coulson R."/>
            <person name="Coutinho P.M."/>
            <person name="Danchin E.G."/>
            <person name="Diener A."/>
            <person name="Gale L.R."/>
            <person name="Gardiner D.M."/>
            <person name="Goff S."/>
            <person name="Hammond-Kosack K.E."/>
            <person name="Hilburn K."/>
            <person name="Hua-Van A."/>
            <person name="Jonkers W."/>
            <person name="Kazan K."/>
            <person name="Kodira C.D."/>
            <person name="Koehrsen M."/>
            <person name="Kumar L."/>
            <person name="Lee Y.H."/>
            <person name="Li L."/>
            <person name="Manners J.M."/>
            <person name="Miranda-Saavedra D."/>
            <person name="Mukherjee M."/>
            <person name="Park G."/>
            <person name="Park J."/>
            <person name="Park S.Y."/>
            <person name="Proctor R.H."/>
            <person name="Regev A."/>
            <person name="Ruiz-Roldan M.C."/>
            <person name="Sain D."/>
            <person name="Sakthikumar S."/>
            <person name="Sykes S."/>
            <person name="Schwartz D.C."/>
            <person name="Turgeon B.G."/>
            <person name="Wapinski I."/>
            <person name="Yoder O."/>
            <person name="Young S."/>
            <person name="Zeng Q."/>
            <person name="Zhou S."/>
            <person name="Galagan J."/>
            <person name="Cuomo C.A."/>
            <person name="Kistler H.C."/>
            <person name="Rep M."/>
        </authorList>
    </citation>
    <scope>NUCLEOTIDE SEQUENCE [LARGE SCALE GENOMIC DNA]</scope>
    <source>
        <strain evidence="3">4287</strain>
    </source>
</reference>
<feature type="signal peptide" evidence="2">
    <location>
        <begin position="1"/>
        <end position="20"/>
    </location>
</feature>
<dbReference type="OrthoDB" id="5047094at2759"/>
<feature type="chain" id="PRO_5005324906" evidence="2">
    <location>
        <begin position="21"/>
        <end position="147"/>
    </location>
</feature>
<keyword evidence="1" id="KW-0812">Transmembrane</keyword>
<name>A0A0J9VHH7_FUSO4</name>
<proteinExistence type="predicted"/>
<dbReference type="GeneID" id="28952054"/>
<reference evidence="3" key="1">
    <citation type="submission" date="2007-04" db="EMBL/GenBank/DDBJ databases">
        <authorList>
            <consortium name="The Broad Institute Genome Sequencing Platform"/>
            <person name="Birren B."/>
            <person name="Lander E."/>
            <person name="Galagan J."/>
            <person name="Nusbaum C."/>
            <person name="Devon K."/>
            <person name="Ma L.-J."/>
            <person name="Jaffe D."/>
            <person name="Butler J."/>
            <person name="Alvarez P."/>
            <person name="Gnerre S."/>
            <person name="Grabherr M."/>
            <person name="Kleber M."/>
            <person name="Mauceli E."/>
            <person name="Brockman W."/>
            <person name="MacCallum I.A."/>
            <person name="Young S."/>
            <person name="LaButti K."/>
            <person name="DeCaprio D."/>
            <person name="Crawford M."/>
            <person name="Koehrsen M."/>
            <person name="Engels R."/>
            <person name="Montgomery P."/>
            <person name="Pearson M."/>
            <person name="Howarth C."/>
            <person name="Larson L."/>
            <person name="White J."/>
            <person name="O'Leary S."/>
            <person name="Kodira C."/>
            <person name="Zeng Q."/>
            <person name="Yandava C."/>
            <person name="Alvarado L."/>
            <person name="Kistler C."/>
            <person name="Shim W.-B."/>
            <person name="Kang S."/>
            <person name="Woloshuk C."/>
        </authorList>
    </citation>
    <scope>NUCLEOTIDE SEQUENCE</scope>
    <source>
        <strain evidence="3">4287</strain>
    </source>
</reference>
<evidence type="ECO:0000313" key="4">
    <source>
        <dbReference type="Proteomes" id="UP000009097"/>
    </source>
</evidence>
<evidence type="ECO:0000256" key="1">
    <source>
        <dbReference type="SAM" id="Phobius"/>
    </source>
</evidence>
<accession>A0A0J9VHH7</accession>
<evidence type="ECO:0000256" key="2">
    <source>
        <dbReference type="SAM" id="SignalP"/>
    </source>
</evidence>
<dbReference type="EMBL" id="DS231708">
    <property type="protein sequence ID" value="KNB10350.1"/>
    <property type="molecule type" value="Genomic_DNA"/>
</dbReference>
<dbReference type="KEGG" id="fox:FOXG_10589"/>
<keyword evidence="1" id="KW-1133">Transmembrane helix</keyword>